<proteinExistence type="predicted"/>
<feature type="compositionally biased region" description="Polar residues" evidence="1">
    <location>
        <begin position="60"/>
        <end position="69"/>
    </location>
</feature>
<keyword evidence="3" id="KW-1185">Reference proteome</keyword>
<organism evidence="2 3">
    <name type="scientific">Corchorus capsularis</name>
    <name type="common">Jute</name>
    <dbReference type="NCBI Taxonomy" id="210143"/>
    <lineage>
        <taxon>Eukaryota</taxon>
        <taxon>Viridiplantae</taxon>
        <taxon>Streptophyta</taxon>
        <taxon>Embryophyta</taxon>
        <taxon>Tracheophyta</taxon>
        <taxon>Spermatophyta</taxon>
        <taxon>Magnoliopsida</taxon>
        <taxon>eudicotyledons</taxon>
        <taxon>Gunneridae</taxon>
        <taxon>Pentapetalae</taxon>
        <taxon>rosids</taxon>
        <taxon>malvids</taxon>
        <taxon>Malvales</taxon>
        <taxon>Malvaceae</taxon>
        <taxon>Grewioideae</taxon>
        <taxon>Apeibeae</taxon>
        <taxon>Corchorus</taxon>
    </lineage>
</organism>
<evidence type="ECO:0000313" key="3">
    <source>
        <dbReference type="Proteomes" id="UP000188268"/>
    </source>
</evidence>
<comment type="caution">
    <text evidence="2">The sequence shown here is derived from an EMBL/GenBank/DDBJ whole genome shotgun (WGS) entry which is preliminary data.</text>
</comment>
<feature type="non-terminal residue" evidence="2">
    <location>
        <position position="69"/>
    </location>
</feature>
<dbReference type="EMBL" id="AWWV01004131">
    <property type="protein sequence ID" value="OMP07899.1"/>
    <property type="molecule type" value="Genomic_DNA"/>
</dbReference>
<evidence type="ECO:0000256" key="1">
    <source>
        <dbReference type="SAM" id="MobiDB-lite"/>
    </source>
</evidence>
<sequence>MAVWLAGGRKFGSFTGYRSCIQSLVSLSLSAYFNRISCKPGESHPPSTKPERTHAPRPHSQLSTNQPYD</sequence>
<protein>
    <submittedName>
        <fullName evidence="2">Uncharacterized protein</fullName>
    </submittedName>
</protein>
<dbReference type="AlphaFoldDB" id="A0A1R3KLG5"/>
<gene>
    <name evidence="2" type="ORF">CCACVL1_01197</name>
</gene>
<feature type="region of interest" description="Disordered" evidence="1">
    <location>
        <begin position="39"/>
        <end position="69"/>
    </location>
</feature>
<dbReference type="Gramene" id="OMP07899">
    <property type="protein sequence ID" value="OMP07899"/>
    <property type="gene ID" value="CCACVL1_01197"/>
</dbReference>
<name>A0A1R3KLG5_COCAP</name>
<evidence type="ECO:0000313" key="2">
    <source>
        <dbReference type="EMBL" id="OMP07899.1"/>
    </source>
</evidence>
<reference evidence="2 3" key="1">
    <citation type="submission" date="2013-09" db="EMBL/GenBank/DDBJ databases">
        <title>Corchorus capsularis genome sequencing.</title>
        <authorList>
            <person name="Alam M."/>
            <person name="Haque M.S."/>
            <person name="Islam M.S."/>
            <person name="Emdad E.M."/>
            <person name="Islam M.M."/>
            <person name="Ahmed B."/>
            <person name="Halim A."/>
            <person name="Hossen Q.M.M."/>
            <person name="Hossain M.Z."/>
            <person name="Ahmed R."/>
            <person name="Khan M.M."/>
            <person name="Islam R."/>
            <person name="Rashid M.M."/>
            <person name="Khan S.A."/>
            <person name="Rahman M.S."/>
            <person name="Alam M."/>
        </authorList>
    </citation>
    <scope>NUCLEOTIDE SEQUENCE [LARGE SCALE GENOMIC DNA]</scope>
    <source>
        <strain evidence="3">cv. CVL-1</strain>
        <tissue evidence="2">Whole seedling</tissue>
    </source>
</reference>
<accession>A0A1R3KLG5</accession>
<dbReference type="Proteomes" id="UP000188268">
    <property type="component" value="Unassembled WGS sequence"/>
</dbReference>